<sequence length="51" mass="5847">CVLFGSLELKEKGRECCWGNIDYGIDWRETAGIWPADRKHFQKHPGGTRPS</sequence>
<gene>
    <name evidence="1" type="ORF">scyTo_0021567</name>
</gene>
<protein>
    <submittedName>
        <fullName evidence="1">Uncharacterized protein</fullName>
    </submittedName>
</protein>
<keyword evidence="2" id="KW-1185">Reference proteome</keyword>
<accession>A0A401QA57</accession>
<evidence type="ECO:0000313" key="2">
    <source>
        <dbReference type="Proteomes" id="UP000288216"/>
    </source>
</evidence>
<name>A0A401QA57_SCYTO</name>
<dbReference type="AlphaFoldDB" id="A0A401QA57"/>
<dbReference type="Proteomes" id="UP000288216">
    <property type="component" value="Unassembled WGS sequence"/>
</dbReference>
<comment type="caution">
    <text evidence="1">The sequence shown here is derived from an EMBL/GenBank/DDBJ whole genome shotgun (WGS) entry which is preliminary data.</text>
</comment>
<evidence type="ECO:0000313" key="1">
    <source>
        <dbReference type="EMBL" id="GCB82250.1"/>
    </source>
</evidence>
<organism evidence="1 2">
    <name type="scientific">Scyliorhinus torazame</name>
    <name type="common">Cloudy catshark</name>
    <name type="synonym">Catulus torazame</name>
    <dbReference type="NCBI Taxonomy" id="75743"/>
    <lineage>
        <taxon>Eukaryota</taxon>
        <taxon>Metazoa</taxon>
        <taxon>Chordata</taxon>
        <taxon>Craniata</taxon>
        <taxon>Vertebrata</taxon>
        <taxon>Chondrichthyes</taxon>
        <taxon>Elasmobranchii</taxon>
        <taxon>Galeomorphii</taxon>
        <taxon>Galeoidea</taxon>
        <taxon>Carcharhiniformes</taxon>
        <taxon>Scyliorhinidae</taxon>
        <taxon>Scyliorhinus</taxon>
    </lineage>
</organism>
<feature type="non-terminal residue" evidence="1">
    <location>
        <position position="1"/>
    </location>
</feature>
<proteinExistence type="predicted"/>
<dbReference type="EMBL" id="BFAA01019360">
    <property type="protein sequence ID" value="GCB82250.1"/>
    <property type="molecule type" value="Genomic_DNA"/>
</dbReference>
<reference evidence="1 2" key="1">
    <citation type="journal article" date="2018" name="Nat. Ecol. Evol.">
        <title>Shark genomes provide insights into elasmobranch evolution and the origin of vertebrates.</title>
        <authorList>
            <person name="Hara Y"/>
            <person name="Yamaguchi K"/>
            <person name="Onimaru K"/>
            <person name="Kadota M"/>
            <person name="Koyanagi M"/>
            <person name="Keeley SD"/>
            <person name="Tatsumi K"/>
            <person name="Tanaka K"/>
            <person name="Motone F"/>
            <person name="Kageyama Y"/>
            <person name="Nozu R"/>
            <person name="Adachi N"/>
            <person name="Nishimura O"/>
            <person name="Nakagawa R"/>
            <person name="Tanegashima C"/>
            <person name="Kiyatake I"/>
            <person name="Matsumoto R"/>
            <person name="Murakumo K"/>
            <person name="Nishida K"/>
            <person name="Terakita A"/>
            <person name="Kuratani S"/>
            <person name="Sato K"/>
            <person name="Hyodo S Kuraku.S."/>
        </authorList>
    </citation>
    <scope>NUCLEOTIDE SEQUENCE [LARGE SCALE GENOMIC DNA]</scope>
</reference>